<keyword evidence="5" id="KW-1185">Reference proteome</keyword>
<keyword evidence="2" id="KW-0812">Transmembrane</keyword>
<dbReference type="InterPro" id="IPR036680">
    <property type="entry name" value="SPOR-like_sf"/>
</dbReference>
<evidence type="ECO:0000259" key="3">
    <source>
        <dbReference type="PROSITE" id="PS51724"/>
    </source>
</evidence>
<name>A0A085TSR1_9RHOB</name>
<dbReference type="Pfam" id="PF05036">
    <property type="entry name" value="SPOR"/>
    <property type="match status" value="1"/>
</dbReference>
<dbReference type="AlphaFoldDB" id="A0A085TSR1"/>
<feature type="region of interest" description="Disordered" evidence="1">
    <location>
        <begin position="139"/>
        <end position="164"/>
    </location>
</feature>
<reference evidence="4 5" key="2">
    <citation type="journal article" date="2015" name="Antonie Van Leeuwenhoek">
        <title>Thioclava indica sp. nov., isolated from surface seawater of the Indian Ocean.</title>
        <authorList>
            <person name="Liu Y."/>
            <person name="Lai Q."/>
            <person name="Du J."/>
            <person name="Xu H."/>
            <person name="Jiang L."/>
            <person name="Shao Z."/>
        </authorList>
    </citation>
    <scope>NUCLEOTIDE SEQUENCE [LARGE SCALE GENOMIC DNA]</scope>
    <source>
        <strain evidence="4 5">13D2W-2</strain>
    </source>
</reference>
<feature type="domain" description="SPOR" evidence="3">
    <location>
        <begin position="278"/>
        <end position="363"/>
    </location>
</feature>
<feature type="transmembrane region" description="Helical" evidence="2">
    <location>
        <begin position="40"/>
        <end position="61"/>
    </location>
</feature>
<evidence type="ECO:0000256" key="2">
    <source>
        <dbReference type="SAM" id="Phobius"/>
    </source>
</evidence>
<comment type="caution">
    <text evidence="4">The sequence shown here is derived from an EMBL/GenBank/DDBJ whole genome shotgun (WGS) entry which is preliminary data.</text>
</comment>
<dbReference type="RefSeq" id="WP_051856262.1">
    <property type="nucleotide sequence ID" value="NZ_AQRC01000015.1"/>
</dbReference>
<evidence type="ECO:0000313" key="5">
    <source>
        <dbReference type="Proteomes" id="UP000028607"/>
    </source>
</evidence>
<feature type="compositionally biased region" description="Low complexity" evidence="1">
    <location>
        <begin position="140"/>
        <end position="164"/>
    </location>
</feature>
<dbReference type="eggNOG" id="COG3087">
    <property type="taxonomic scope" value="Bacteria"/>
</dbReference>
<evidence type="ECO:0000256" key="1">
    <source>
        <dbReference type="SAM" id="MobiDB-lite"/>
    </source>
</evidence>
<dbReference type="InterPro" id="IPR007730">
    <property type="entry name" value="SPOR-like_dom"/>
</dbReference>
<accession>A0A085TSR1</accession>
<protein>
    <submittedName>
        <fullName evidence="4">Sporulation domain-containing protein</fullName>
    </submittedName>
</protein>
<dbReference type="SUPFAM" id="SSF110997">
    <property type="entry name" value="Sporulation related repeat"/>
    <property type="match status" value="1"/>
</dbReference>
<dbReference type="EMBL" id="AQRC01000015">
    <property type="protein sequence ID" value="KFE33758.1"/>
    <property type="molecule type" value="Genomic_DNA"/>
</dbReference>
<keyword evidence="2" id="KW-0472">Membrane</keyword>
<dbReference type="OrthoDB" id="8479416at2"/>
<dbReference type="Gene3D" id="3.30.70.1070">
    <property type="entry name" value="Sporulation related repeat"/>
    <property type="match status" value="1"/>
</dbReference>
<dbReference type="STRING" id="1317124.DW2_16060"/>
<dbReference type="GO" id="GO:0042834">
    <property type="term" value="F:peptidoglycan binding"/>
    <property type="evidence" value="ECO:0007669"/>
    <property type="project" value="InterPro"/>
</dbReference>
<gene>
    <name evidence="4" type="ORF">DW2_16060</name>
</gene>
<proteinExistence type="predicted"/>
<sequence length="363" mass="37280">MASYDYRDGGAYGYEQPQVHHAQHPAQGAPEPSGRAASRWVNLAGALTSVAMIGGLVVWGYKLAMRDLNGVPVIRALDGPARIAPADPGGELARHTGLSVNDVAGTGQVAPPPEAVTLAPPPEGFAPEDIPMGELKPTEEAVAQGPEAEAPQPAASDASAPADPDAVAKAVAALAPAALEANPDQLDAAPAPVVEPGALSPAEPELRPDAIAGEATDPGAQSPDVIPASVPGVSHSPRPQAKPMHDDQLLAAALEQAVTKQMSGASLAAKTVDIDPASLSAGTRLAQLGAFDTAETAKAEWDRIAQRFDALMAGKKRVIQKASSGGRDFYRLRVAGFSDVAEARQFCAALQAERQNCIPTQAR</sequence>
<keyword evidence="2" id="KW-1133">Transmembrane helix</keyword>
<dbReference type="PATRIC" id="fig|1317124.6.peg.3232"/>
<feature type="region of interest" description="Disordered" evidence="1">
    <location>
        <begin position="210"/>
        <end position="245"/>
    </location>
</feature>
<reference evidence="5" key="1">
    <citation type="submission" date="2013-04" db="EMBL/GenBank/DDBJ databases">
        <title>Thioclava sp. 13D2W-2 Genome Sequencing.</title>
        <authorList>
            <person name="Lai Q."/>
            <person name="Li G."/>
            <person name="Shao Z."/>
        </authorList>
    </citation>
    <scope>NUCLEOTIDE SEQUENCE [LARGE SCALE GENOMIC DNA]</scope>
    <source>
        <strain evidence="5">13D2W-2</strain>
    </source>
</reference>
<dbReference type="Proteomes" id="UP000028607">
    <property type="component" value="Unassembled WGS sequence"/>
</dbReference>
<organism evidence="4 5">
    <name type="scientific">Thioclava atlantica</name>
    <dbReference type="NCBI Taxonomy" id="1317124"/>
    <lineage>
        <taxon>Bacteria</taxon>
        <taxon>Pseudomonadati</taxon>
        <taxon>Pseudomonadota</taxon>
        <taxon>Alphaproteobacteria</taxon>
        <taxon>Rhodobacterales</taxon>
        <taxon>Paracoccaceae</taxon>
        <taxon>Thioclava</taxon>
    </lineage>
</organism>
<evidence type="ECO:0000313" key="4">
    <source>
        <dbReference type="EMBL" id="KFE33758.1"/>
    </source>
</evidence>
<dbReference type="PROSITE" id="PS51724">
    <property type="entry name" value="SPOR"/>
    <property type="match status" value="1"/>
</dbReference>